<keyword evidence="2" id="KW-1185">Reference proteome</keyword>
<reference evidence="1" key="1">
    <citation type="submission" date="2023-03" db="EMBL/GenBank/DDBJ databases">
        <title>Massive genome expansion in bonnet fungi (Mycena s.s.) driven by repeated elements and novel gene families across ecological guilds.</title>
        <authorList>
            <consortium name="Lawrence Berkeley National Laboratory"/>
            <person name="Harder C.B."/>
            <person name="Miyauchi S."/>
            <person name="Viragh M."/>
            <person name="Kuo A."/>
            <person name="Thoen E."/>
            <person name="Andreopoulos B."/>
            <person name="Lu D."/>
            <person name="Skrede I."/>
            <person name="Drula E."/>
            <person name="Henrissat B."/>
            <person name="Morin E."/>
            <person name="Kohler A."/>
            <person name="Barry K."/>
            <person name="LaButti K."/>
            <person name="Morin E."/>
            <person name="Salamov A."/>
            <person name="Lipzen A."/>
            <person name="Mereny Z."/>
            <person name="Hegedus B."/>
            <person name="Baldrian P."/>
            <person name="Stursova M."/>
            <person name="Weitz H."/>
            <person name="Taylor A."/>
            <person name="Grigoriev I.V."/>
            <person name="Nagy L.G."/>
            <person name="Martin F."/>
            <person name="Kauserud H."/>
        </authorList>
    </citation>
    <scope>NUCLEOTIDE SEQUENCE</scope>
    <source>
        <strain evidence="1">CBHHK002</strain>
    </source>
</reference>
<organism evidence="1 2">
    <name type="scientific">Mycena albidolilacea</name>
    <dbReference type="NCBI Taxonomy" id="1033008"/>
    <lineage>
        <taxon>Eukaryota</taxon>
        <taxon>Fungi</taxon>
        <taxon>Dikarya</taxon>
        <taxon>Basidiomycota</taxon>
        <taxon>Agaricomycotina</taxon>
        <taxon>Agaricomycetes</taxon>
        <taxon>Agaricomycetidae</taxon>
        <taxon>Agaricales</taxon>
        <taxon>Marasmiineae</taxon>
        <taxon>Mycenaceae</taxon>
        <taxon>Mycena</taxon>
    </lineage>
</organism>
<dbReference type="InterPro" id="IPR032675">
    <property type="entry name" value="LRR_dom_sf"/>
</dbReference>
<sequence length="226" mass="25841">MANQSMVRVLVEAMKTKPPDFFCKAVRHLSIETLDASCCSAEDAKALLHMCTGLTDLTVEYGLANPTLIPILKQMRLQRLGLELEELFGRLESIDLTHSLFSSVTHLDIYSVRETARAPHGLPLLPALTHLCLSSELPREEALRVLEECVRLQQLLVLWPFFDADRYLLAQTPHAYDIRFVIGQYNDYWGEWEAGARGRGDFWTRGDDFVARKRTGEIEATRYWLD</sequence>
<proteinExistence type="predicted"/>
<dbReference type="AlphaFoldDB" id="A0AAD7AB89"/>
<gene>
    <name evidence="1" type="ORF">DFH08DRAFT_40959</name>
</gene>
<dbReference type="Proteomes" id="UP001218218">
    <property type="component" value="Unassembled WGS sequence"/>
</dbReference>
<name>A0AAD7AB89_9AGAR</name>
<dbReference type="SUPFAM" id="SSF52047">
    <property type="entry name" value="RNI-like"/>
    <property type="match status" value="1"/>
</dbReference>
<dbReference type="EMBL" id="JARIHO010000010">
    <property type="protein sequence ID" value="KAJ7354093.1"/>
    <property type="molecule type" value="Genomic_DNA"/>
</dbReference>
<evidence type="ECO:0000313" key="1">
    <source>
        <dbReference type="EMBL" id="KAJ7354093.1"/>
    </source>
</evidence>
<protein>
    <submittedName>
        <fullName evidence="1">Uncharacterized protein</fullName>
    </submittedName>
</protein>
<dbReference type="Gene3D" id="3.80.10.10">
    <property type="entry name" value="Ribonuclease Inhibitor"/>
    <property type="match status" value="1"/>
</dbReference>
<evidence type="ECO:0000313" key="2">
    <source>
        <dbReference type="Proteomes" id="UP001218218"/>
    </source>
</evidence>
<comment type="caution">
    <text evidence="1">The sequence shown here is derived from an EMBL/GenBank/DDBJ whole genome shotgun (WGS) entry which is preliminary data.</text>
</comment>
<accession>A0AAD7AB89</accession>